<comment type="caution">
    <text evidence="2">The sequence shown here is derived from an EMBL/GenBank/DDBJ whole genome shotgun (WGS) entry which is preliminary data.</text>
</comment>
<keyword evidence="3" id="KW-1185">Reference proteome</keyword>
<reference evidence="2 3" key="1">
    <citation type="submission" date="2017-10" db="EMBL/GenBank/DDBJ databases">
        <title>Sequencing the genomes of 1000 actinobacteria strains.</title>
        <authorList>
            <person name="Klenk H.-P."/>
        </authorList>
    </citation>
    <scope>NUCLEOTIDE SEQUENCE [LARGE SCALE GENOMIC DNA]</scope>
    <source>
        <strain evidence="2 3">DSM 21574</strain>
    </source>
</reference>
<dbReference type="RefSeq" id="WP_098457958.1">
    <property type="nucleotide sequence ID" value="NZ_PDJH01000001.1"/>
</dbReference>
<dbReference type="InterPro" id="IPR023375">
    <property type="entry name" value="ADC_dom_sf"/>
</dbReference>
<dbReference type="OrthoDB" id="834556at2"/>
<protein>
    <submittedName>
        <fullName evidence="2">Acetoacetate decarboxylase</fullName>
    </submittedName>
</protein>
<dbReference type="GO" id="GO:0016829">
    <property type="term" value="F:lyase activity"/>
    <property type="evidence" value="ECO:0007669"/>
    <property type="project" value="InterPro"/>
</dbReference>
<dbReference type="InterPro" id="IPR010451">
    <property type="entry name" value="Acetoacetate_decarboxylase"/>
</dbReference>
<evidence type="ECO:0000256" key="1">
    <source>
        <dbReference type="SAM" id="MobiDB-lite"/>
    </source>
</evidence>
<proteinExistence type="predicted"/>
<accession>A0A2A9ECN0</accession>
<sequence length="249" mass="26166">MSDAAYPPEPWFLAGRMLVSAFLVAPAELPGLDAALPDGHRPVLVRGRAVVGVASVTYEDGGMLAYDELLVGVLTRAGRALRVTVPQIWVSTEASAAGGRELWAIPKDIATFTPDDGALLGQVARPGSSAAGKSRAARDDARGRNSAVGTQVRLPDGAPLLRVASRVGAKLFPGLRLTLTTAQRTLADQGEPGVGSITSRNSVLADLRRARVRWDVARTGPLAWLAGRRPLVSLALSDAVIAFGRHVTR</sequence>
<evidence type="ECO:0000313" key="3">
    <source>
        <dbReference type="Proteomes" id="UP000221394"/>
    </source>
</evidence>
<name>A0A2A9ECN0_9MICO</name>
<dbReference type="Pfam" id="PF06314">
    <property type="entry name" value="ADC"/>
    <property type="match status" value="1"/>
</dbReference>
<organism evidence="2 3">
    <name type="scientific">Flavimobilis soli</name>
    <dbReference type="NCBI Taxonomy" id="442709"/>
    <lineage>
        <taxon>Bacteria</taxon>
        <taxon>Bacillati</taxon>
        <taxon>Actinomycetota</taxon>
        <taxon>Actinomycetes</taxon>
        <taxon>Micrococcales</taxon>
        <taxon>Jonesiaceae</taxon>
        <taxon>Flavimobilis</taxon>
    </lineage>
</organism>
<feature type="compositionally biased region" description="Low complexity" evidence="1">
    <location>
        <begin position="124"/>
        <end position="134"/>
    </location>
</feature>
<evidence type="ECO:0000313" key="2">
    <source>
        <dbReference type="EMBL" id="PFG36817.1"/>
    </source>
</evidence>
<dbReference type="AlphaFoldDB" id="A0A2A9ECN0"/>
<dbReference type="EMBL" id="PDJH01000001">
    <property type="protein sequence ID" value="PFG36817.1"/>
    <property type="molecule type" value="Genomic_DNA"/>
</dbReference>
<feature type="region of interest" description="Disordered" evidence="1">
    <location>
        <begin position="124"/>
        <end position="148"/>
    </location>
</feature>
<dbReference type="Gene3D" id="2.40.400.10">
    <property type="entry name" value="Acetoacetate decarboxylase-like"/>
    <property type="match status" value="1"/>
</dbReference>
<dbReference type="SUPFAM" id="SSF160104">
    <property type="entry name" value="Acetoacetate decarboxylase-like"/>
    <property type="match status" value="1"/>
</dbReference>
<dbReference type="Proteomes" id="UP000221394">
    <property type="component" value="Unassembled WGS sequence"/>
</dbReference>
<gene>
    <name evidence="2" type="ORF">ATL41_1556</name>
</gene>